<reference evidence="3" key="1">
    <citation type="submission" date="2021-06" db="EMBL/GenBank/DDBJ databases">
        <title>Updating the genus Pseudomonas: Description of 43 new species and partition of the Pseudomonas putida group.</title>
        <authorList>
            <person name="Girard L."/>
            <person name="Lood C."/>
            <person name="Vandamme P."/>
            <person name="Rokni-Zadeh H."/>
            <person name="Van Noort V."/>
            <person name="Hofte M."/>
            <person name="Lavigne R."/>
            <person name="De Mot R."/>
        </authorList>
    </citation>
    <scope>NUCLEOTIDE SEQUENCE</scope>
    <source>
        <strain evidence="3">SWRI103</strain>
    </source>
</reference>
<dbReference type="Gene3D" id="2.170.270.10">
    <property type="entry name" value="SET domain"/>
    <property type="match status" value="1"/>
</dbReference>
<gene>
    <name evidence="3" type="ORF">KVG91_15980</name>
</gene>
<comment type="caution">
    <text evidence="3">The sequence shown here is derived from an EMBL/GenBank/DDBJ whole genome shotgun (WGS) entry which is preliminary data.</text>
</comment>
<dbReference type="Pfam" id="PF20178">
    <property type="entry name" value="ToxA_N"/>
    <property type="match status" value="1"/>
</dbReference>
<dbReference type="RefSeq" id="WP_169377817.1">
    <property type="nucleotide sequence ID" value="NZ_JAHSTY010000001.1"/>
</dbReference>
<protein>
    <recommendedName>
        <fullName evidence="2">Dermonecrotic toxin N-terminal domain-containing protein</fullName>
    </recommendedName>
</protein>
<feature type="compositionally biased region" description="Acidic residues" evidence="1">
    <location>
        <begin position="1041"/>
        <end position="1052"/>
    </location>
</feature>
<name>A0ABS6P0W0_9PSED</name>
<dbReference type="SUPFAM" id="SSF82199">
    <property type="entry name" value="SET domain"/>
    <property type="match status" value="1"/>
</dbReference>
<feature type="region of interest" description="Disordered" evidence="1">
    <location>
        <begin position="1026"/>
        <end position="1068"/>
    </location>
</feature>
<evidence type="ECO:0000313" key="4">
    <source>
        <dbReference type="Proteomes" id="UP001048976"/>
    </source>
</evidence>
<evidence type="ECO:0000256" key="1">
    <source>
        <dbReference type="SAM" id="MobiDB-lite"/>
    </source>
</evidence>
<organism evidence="3 4">
    <name type="scientific">Pseudomonas azadiae</name>
    <dbReference type="NCBI Taxonomy" id="2843612"/>
    <lineage>
        <taxon>Bacteria</taxon>
        <taxon>Pseudomonadati</taxon>
        <taxon>Pseudomonadota</taxon>
        <taxon>Gammaproteobacteria</taxon>
        <taxon>Pseudomonadales</taxon>
        <taxon>Pseudomonadaceae</taxon>
        <taxon>Pseudomonas</taxon>
    </lineage>
</organism>
<proteinExistence type="predicted"/>
<dbReference type="InterPro" id="IPR046341">
    <property type="entry name" value="SET_dom_sf"/>
</dbReference>
<evidence type="ECO:0000313" key="3">
    <source>
        <dbReference type="EMBL" id="MBV4454088.1"/>
    </source>
</evidence>
<sequence>MDIDTAAPSSTPDTHAVLIKSQLPAWLTRAPANLRSALRASLLNSNQSRHWLLEVFNRIQSPQAFALPLLERAMRREYLTLLDAKTSILVRQWQTSHLLGLVRTDAGTTEHTLLEAALQNFEASEAEDDGMGAGSVLVNVVAGGRLATVFSPTQFAGFCRKLDMGGSYLRHVREVIRSSEAVRAKFRKHEQYRFEVALHQAYLKDDLPLRLYEKLVALARDGHHPDLTCSHLTLNAIVIPTVLVIQKTNADARPLLYTPEDPIAALRQHTSMQDLQTQMARRLLSPAYQNFFKHLVPLHNRESLLAVKPARVDWMSGGSPGKVWPPRLEHPVTLTGITDPLFHAIALQRFDQIERDACEVAVPTAQADLISRQKRLQYYLDMGKSLLFFAASFVPVVGEVMLVVAGAQLVGTVYSGFAAWSRGDSQAALEDLLDVVDNIAMAVATAGVIKAGRFTAGLVKVQVRNQGWRLWHSDLEPYRHPQALPEHLVADKQGVYQHEKQHFLKMDDHVHAIKRSADGKQWALAHPTDPLGYSPPLLSNGVGGWRHVHETPQDWDTLKLIKRLGPDAAAIKPPAVETLLLLSGVDSATLRQAHQDMVRPPPLLRDTVKHFNLEQEITDFNLDRAQGSTVTAHSPLIQFHLLRSLPQWPDSYTLKVVDDQQNTLMSTGTALREIRVSEAEFRRGDLLHAVQKQMEQVDFNQLLPASFSDYLTKIESLALRLQEQALQKKQWLFSQLNAVNEKALTPAGQSLHALMPELSESHLEELEATLTPSERQHLQAGQGLPTVQRGEAEQYNDAIRATRMQESVFLKSLRSRESVPLTLYALERVPGWPDAHRIEVYDESPQGPLLGGISTKDASARHVLIRHGELYSLHTAEGGAPTSMTSLPAAIDGTLSAPERSMLLEQSGAHTLEQALQQAGPSLLAQEPPPCRGQIPTAGLPRANGIALDPLFAETASISGLSARADDIYQGPPMADGRYRYYIQDNQKFYPVKHDPPGWRLLDARSRFRAYQPYLRRKAEGGWEIDPAKEGLLGGAGDPDPSPEDMESSEEFESAHSTSPYGSAEEGAVQAQFTRQERAHMRTQRGYQHSQNYRGFYDRANNGRYPLRNEFGKPMRIKQIQAQATSLTSSTVYTSQPLRPYLEWEGYENVAQLYEDKLEVVPFTAAHQKSGQESSLIGQATVVTRRPLTKGAALGVYGGEILPLFVARARRDPYLMPIKGVRPTTPYALNTQWVLSGDNALSRINTIFEYDAAGQPIRQAPSGYNVEAVQFRVAVHTDSNPSDQMILTGLFASEDIPAGTELRWNYQYDEATIRKLFSRQ</sequence>
<accession>A0ABS6P0W0</accession>
<dbReference type="EMBL" id="JAHSTY010000001">
    <property type="protein sequence ID" value="MBV4454088.1"/>
    <property type="molecule type" value="Genomic_DNA"/>
</dbReference>
<keyword evidence="4" id="KW-1185">Reference proteome</keyword>
<dbReference type="InterPro" id="IPR046673">
    <property type="entry name" value="ToxA_N"/>
</dbReference>
<evidence type="ECO:0000259" key="2">
    <source>
        <dbReference type="Pfam" id="PF20178"/>
    </source>
</evidence>
<feature type="domain" description="Dermonecrotic toxin N-terminal" evidence="2">
    <location>
        <begin position="57"/>
        <end position="298"/>
    </location>
</feature>
<dbReference type="Proteomes" id="UP001048976">
    <property type="component" value="Unassembled WGS sequence"/>
</dbReference>